<dbReference type="OrthoDB" id="10385334at2759"/>
<dbReference type="InParanoid" id="A0A077ZSY1"/>
<dbReference type="EMBL" id="CCKQ01001888">
    <property type="protein sequence ID" value="CDW72993.1"/>
    <property type="molecule type" value="Genomic_DNA"/>
</dbReference>
<keyword evidence="2" id="KW-1185">Reference proteome</keyword>
<proteinExistence type="predicted"/>
<gene>
    <name evidence="1" type="primary">Contig6933.g7431</name>
    <name evidence="1" type="ORF">STYLEM_1961</name>
</gene>
<dbReference type="AlphaFoldDB" id="A0A077ZSY1"/>
<evidence type="ECO:0000313" key="2">
    <source>
        <dbReference type="Proteomes" id="UP000039865"/>
    </source>
</evidence>
<protein>
    <recommendedName>
        <fullName evidence="3">Tim10-like domain-containing protein</fullName>
    </recommendedName>
</protein>
<dbReference type="SUPFAM" id="SSF144122">
    <property type="entry name" value="Tim10-like"/>
    <property type="match status" value="1"/>
</dbReference>
<dbReference type="Proteomes" id="UP000039865">
    <property type="component" value="Unassembled WGS sequence"/>
</dbReference>
<name>A0A077ZSY1_STYLE</name>
<dbReference type="InterPro" id="IPR035427">
    <property type="entry name" value="Tim10-like_dom_sf"/>
</dbReference>
<organism evidence="1 2">
    <name type="scientific">Stylonychia lemnae</name>
    <name type="common">Ciliate</name>
    <dbReference type="NCBI Taxonomy" id="5949"/>
    <lineage>
        <taxon>Eukaryota</taxon>
        <taxon>Sar</taxon>
        <taxon>Alveolata</taxon>
        <taxon>Ciliophora</taxon>
        <taxon>Intramacronucleata</taxon>
        <taxon>Spirotrichea</taxon>
        <taxon>Stichotrichia</taxon>
        <taxon>Sporadotrichida</taxon>
        <taxon>Oxytrichidae</taxon>
        <taxon>Stylonychinae</taxon>
        <taxon>Stylonychia</taxon>
    </lineage>
</organism>
<evidence type="ECO:0008006" key="3">
    <source>
        <dbReference type="Google" id="ProtNLM"/>
    </source>
</evidence>
<accession>A0A077ZSY1</accession>
<evidence type="ECO:0000313" key="1">
    <source>
        <dbReference type="EMBL" id="CDW72993.1"/>
    </source>
</evidence>
<reference evidence="1 2" key="1">
    <citation type="submission" date="2014-06" db="EMBL/GenBank/DDBJ databases">
        <authorList>
            <person name="Swart Estienne"/>
        </authorList>
    </citation>
    <scope>NUCLEOTIDE SEQUENCE [LARGE SCALE GENOMIC DNA]</scope>
    <source>
        <strain evidence="1 2">130c</strain>
    </source>
</reference>
<sequence length="134" mass="15360">MSNWAENPQHQKQSLMSYSLPQLLFQECHNYCVNFAAIRVAQSQPEIACLANCQAKTYKAFNLYMEVQTRFAASKSIRSYVDVSNFTGMEIEHQHDTSSQIPHLNDGHVNMSAHEDFFNNVEEATESIKREALQ</sequence>